<protein>
    <submittedName>
        <fullName evidence="1">Uncharacterized protein</fullName>
    </submittedName>
</protein>
<name>A0AAV0V364_9STRA</name>
<evidence type="ECO:0000313" key="2">
    <source>
        <dbReference type="Proteomes" id="UP001162029"/>
    </source>
</evidence>
<dbReference type="AlphaFoldDB" id="A0AAV0V364"/>
<evidence type="ECO:0000313" key="1">
    <source>
        <dbReference type="EMBL" id="CAI5742988.1"/>
    </source>
</evidence>
<dbReference type="EMBL" id="CANTFM010001813">
    <property type="protein sequence ID" value="CAI5742988.1"/>
    <property type="molecule type" value="Genomic_DNA"/>
</dbReference>
<keyword evidence="2" id="KW-1185">Reference proteome</keyword>
<gene>
    <name evidence="1" type="ORF">PDE001_LOCUS8503</name>
</gene>
<proteinExistence type="predicted"/>
<reference evidence="1" key="1">
    <citation type="submission" date="2022-12" db="EMBL/GenBank/DDBJ databases">
        <authorList>
            <person name="Webb A."/>
        </authorList>
    </citation>
    <scope>NUCLEOTIDE SEQUENCE</scope>
    <source>
        <strain evidence="1">Pd1</strain>
    </source>
</reference>
<sequence length="136" mass="15117">MYHGTIQDRKDKRRRLTPPPNEVWMEAILSKGKTSDGYIPTTALTSSEMTTTAPLSAPNWHGRGTFQTSMKSQQTLIQYPQQYSTGYEGTSTLVSHVQVTTRAGERSTLYQGRVSKNSIEQGQGRASMDVVTPYQG</sequence>
<accession>A0AAV0V364</accession>
<organism evidence="1 2">
    <name type="scientific">Peronospora destructor</name>
    <dbReference type="NCBI Taxonomy" id="86335"/>
    <lineage>
        <taxon>Eukaryota</taxon>
        <taxon>Sar</taxon>
        <taxon>Stramenopiles</taxon>
        <taxon>Oomycota</taxon>
        <taxon>Peronosporomycetes</taxon>
        <taxon>Peronosporales</taxon>
        <taxon>Peronosporaceae</taxon>
        <taxon>Peronospora</taxon>
    </lineage>
</organism>
<dbReference type="Proteomes" id="UP001162029">
    <property type="component" value="Unassembled WGS sequence"/>
</dbReference>
<comment type="caution">
    <text evidence="1">The sequence shown here is derived from an EMBL/GenBank/DDBJ whole genome shotgun (WGS) entry which is preliminary data.</text>
</comment>